<proteinExistence type="predicted"/>
<feature type="domain" description="Autotransporter" evidence="4">
    <location>
        <begin position="2334"/>
        <end position="2603"/>
    </location>
</feature>
<dbReference type="SMART" id="SM00237">
    <property type="entry name" value="Calx_beta"/>
    <property type="match status" value="1"/>
</dbReference>
<evidence type="ECO:0000256" key="1">
    <source>
        <dbReference type="ARBA" id="ARBA00022729"/>
    </source>
</evidence>
<dbReference type="Pfam" id="PF03160">
    <property type="entry name" value="Calx-beta"/>
    <property type="match status" value="1"/>
</dbReference>
<dbReference type="PANTHER" id="PTHR34677:SF3">
    <property type="entry name" value="BACTERIAL IG-LIKE DOMAIN-CONTAINING PROTEIN"/>
    <property type="match status" value="1"/>
</dbReference>
<dbReference type="InterPro" id="IPR003644">
    <property type="entry name" value="Calx_beta"/>
</dbReference>
<protein>
    <recommendedName>
        <fullName evidence="4">Autotransporter domain-containing protein</fullName>
    </recommendedName>
</protein>
<evidence type="ECO:0000256" key="2">
    <source>
        <dbReference type="ARBA" id="ARBA00022737"/>
    </source>
</evidence>
<dbReference type="Pfam" id="PF14252">
    <property type="entry name" value="DUF4347"/>
    <property type="match status" value="1"/>
</dbReference>
<dbReference type="PROSITE" id="PS51208">
    <property type="entry name" value="AUTOTRANSPORTER"/>
    <property type="match status" value="1"/>
</dbReference>
<evidence type="ECO:0000259" key="4">
    <source>
        <dbReference type="PROSITE" id="PS51208"/>
    </source>
</evidence>
<dbReference type="Pfam" id="PF19190">
    <property type="entry name" value="BACON_2"/>
    <property type="match status" value="1"/>
</dbReference>
<reference evidence="5" key="1">
    <citation type="journal article" date="2014" name="Int. J. Syst. Evol. Microbiol.">
        <title>Complete genome sequence of Corynebacterium casei LMG S-19264T (=DSM 44701T), isolated from a smear-ripened cheese.</title>
        <authorList>
            <consortium name="US DOE Joint Genome Institute (JGI-PGF)"/>
            <person name="Walter F."/>
            <person name="Albersmeier A."/>
            <person name="Kalinowski J."/>
            <person name="Ruckert C."/>
        </authorList>
    </citation>
    <scope>NUCLEOTIDE SEQUENCE</scope>
    <source>
        <strain evidence="5">VKM B-1513</strain>
    </source>
</reference>
<reference evidence="5" key="2">
    <citation type="submission" date="2023-01" db="EMBL/GenBank/DDBJ databases">
        <authorList>
            <person name="Sun Q."/>
            <person name="Evtushenko L."/>
        </authorList>
    </citation>
    <scope>NUCLEOTIDE SEQUENCE</scope>
    <source>
        <strain evidence="5">VKM B-1513</strain>
    </source>
</reference>
<dbReference type="Proteomes" id="UP001143486">
    <property type="component" value="Unassembled WGS sequence"/>
</dbReference>
<dbReference type="InterPro" id="IPR038081">
    <property type="entry name" value="CalX-like_sf"/>
</dbReference>
<dbReference type="InterPro" id="IPR057693">
    <property type="entry name" value="DUF7933"/>
</dbReference>
<comment type="caution">
    <text evidence="5">The sequence shown here is derived from an EMBL/GenBank/DDBJ whole genome shotgun (WGS) entry which is preliminary data.</text>
</comment>
<dbReference type="InterPro" id="IPR036709">
    <property type="entry name" value="Autotransporte_beta_dom_sf"/>
</dbReference>
<dbReference type="InterPro" id="IPR055371">
    <property type="entry name" value="SpaA_PFL_dom_4"/>
</dbReference>
<evidence type="ECO:0000313" key="5">
    <source>
        <dbReference type="EMBL" id="GLK52490.1"/>
    </source>
</evidence>
<dbReference type="Pfam" id="PF25564">
    <property type="entry name" value="DUF7933"/>
    <property type="match status" value="1"/>
</dbReference>
<dbReference type="RefSeq" id="WP_271186858.1">
    <property type="nucleotide sequence ID" value="NZ_BSFE01000005.1"/>
</dbReference>
<dbReference type="GO" id="GO:0007154">
    <property type="term" value="P:cell communication"/>
    <property type="evidence" value="ECO:0007669"/>
    <property type="project" value="InterPro"/>
</dbReference>
<name>A0A9W6INN2_9PROT</name>
<gene>
    <name evidence="5" type="ORF">GCM10017621_19980</name>
</gene>
<evidence type="ECO:0000313" key="6">
    <source>
        <dbReference type="Proteomes" id="UP001143486"/>
    </source>
</evidence>
<dbReference type="Gene3D" id="2.40.128.130">
    <property type="entry name" value="Autotransporter beta-domain"/>
    <property type="match status" value="1"/>
</dbReference>
<dbReference type="Pfam" id="PF24514">
    <property type="entry name" value="SpaA_4"/>
    <property type="match status" value="1"/>
</dbReference>
<evidence type="ECO:0000256" key="3">
    <source>
        <dbReference type="ARBA" id="ARBA00022837"/>
    </source>
</evidence>
<dbReference type="EMBL" id="BSFE01000005">
    <property type="protein sequence ID" value="GLK52490.1"/>
    <property type="molecule type" value="Genomic_DNA"/>
</dbReference>
<organism evidence="5 6">
    <name type="scientific">Maricaulis virginensis</name>
    <dbReference type="NCBI Taxonomy" id="144022"/>
    <lineage>
        <taxon>Bacteria</taxon>
        <taxon>Pseudomonadati</taxon>
        <taxon>Pseudomonadota</taxon>
        <taxon>Alphaproteobacteria</taxon>
        <taxon>Maricaulales</taxon>
        <taxon>Maricaulaceae</taxon>
        <taxon>Maricaulis</taxon>
    </lineage>
</organism>
<keyword evidence="3" id="KW-0106">Calcium</keyword>
<dbReference type="PANTHER" id="PTHR34677">
    <property type="match status" value="1"/>
</dbReference>
<dbReference type="InterPro" id="IPR005546">
    <property type="entry name" value="Autotransporte_beta"/>
</dbReference>
<dbReference type="InterPro" id="IPR044048">
    <property type="entry name" value="Big_12"/>
</dbReference>
<dbReference type="InterPro" id="IPR025592">
    <property type="entry name" value="DUF4347"/>
</dbReference>
<accession>A0A9W6INN2</accession>
<dbReference type="SUPFAM" id="SSF103515">
    <property type="entry name" value="Autotransporter"/>
    <property type="match status" value="1"/>
</dbReference>
<dbReference type="SMART" id="SM00869">
    <property type="entry name" value="Autotransporter"/>
    <property type="match status" value="1"/>
</dbReference>
<sequence length="2607" mass="259638">MFKSLFRSIEGARNCVAGVAILATACLAPVQAQDEVVFVDPGVTDAEVFERAAGDTEFVRLDALRAPLEQIADYMDGRHGIRSVHLISHGAPGALQFSGGRIDRAVLDSEIDYLARIRAALADGADVRLYACDVASGPDGATFASAFADALDADLAASTNRTGASALGGDWTLEWSQGELARNTVQARIAASGYADVLQAITVREEANFNGIGGTIFYPGLTITDGNYSFEYDTPNTPAEWIGFANGGDGNTGVVVARHNDASPSAGSIRITHTTPGTRFDFVSFWHDIIPGRQIVTVEGFLGGVSQGTYSGGALTGTGTATMGAAFDNVDEVVLTSDAAGIEMQIDSFVFDPPPADSTAPAVQSITISGTPGANAASIDFVVDFDENANNVSTDDFSLTTTGSAGGTIASVSAASGDPITVTVNSITGTGTIRLDLNGGTNIADDSANSGPAAYSSGSVHTVDRDAPSGYTISIDQGALNAANDNAASFTFASAEVGADYDYTVTSSGGGGSVTGSGTIATATDQITGLDVSGLPDGTLTFSVTLTDAAGNTGGAATDTIAKDATAPAGYTVTLDQDPVTTGNQGAVSFTFAGAEVGAGYNYTITSSGGGGSVTNSGTIATATDQIAGIDVSGLPDGTLTLSATLTDTAGNAGGAATDTATKDTTAPAGYTVTLDQDPVNSGNAGAVSFTFAGAEVGADYDYTITSSGGGGSVTNSGTIATATDQISGIDVSGLPDGTLTLSVTLTDGGGNTGGAAIDTTAKETVAPAGYSVTLDQDPVTAANDNAVSFTFAAAEVGAGYDYTITSSGGAGSVTGSGTIATATDQISGIDVTGLPDGTLTLSVTLTDTNGNTGAAATDTASKDALAPAGYSVSFDQAALNAGNDNAASFSFAAAEVGADYDYTITSSGGAGSVTGSGTIATATDQISGIDVTGLPDGTLTLSVTLTDAGGNSGSAATDTVSKDVVGPAGYTVALDQDPVTAANVNAVSFTFAGAEVGADYDYTITSSGGGGSVTGSGTIATATDQISGIDVSGLPDGTLTLSVTLTDPAGNTGSASTDTAAKDAAAPSGYSVSFDQDPIGDVDDAAISFTFASAEVGADYDYTITSSGGGGSVTGSGTIATATDQIGSIDVSGLPDGTLSLSVTLTDSGGNTGSAATDTATKDVVAPLGYTVALDQDPVTAANANAVSFTFAGAEVGADYAYTISSSGGGTDVTGSGTIATATDQITGINVSGLGDGTLTLSVTLTDPAGNAGGAATDTVTKDTGLPGFSKAFAPASILVADVSTLTFTIDNSALAAGATALDFTDNFPAGMEVAATPNASTTCTGGTLTAVAGAGVVSYTGGSIGAGASCTVDVDVTATAAGSLVNTTGNLTSSLGNSGTASATLTVTQPSLSVDDPSVTEGDSGTSSLVFTVTLAPASAQTVTVDYATSDGTATAGSDYTATSGTLNFTPGQTSRTVTVTVLNETLVEPDETVILTLSNPSNATIGDAAGTGTIRTDDTDATAPGVASIARQTPANAATNADSLTWTVTFSEDVTGVDAADFAVAGSSAGITGVSGSGDSYAVTVSGGDLAGLTGVVGLDLAAGVSIDDLAGNALTDLEPTGADETYTLDNTLPTVSAIEREAPPGASTNADSLTWAVTFSEAVTGVDAADFAVDGSTASVTGVNGSGASYSVTVSGGDLAGLSGEVGLDLDAAASIEDAVGNALVDPDPTGADETYLLDGDGPGVTLDAGTAGPVTAPFTLTVTFSEPVSGFALSGLDVSNATAGNFQTVSASVYTIDIAPPDSGSLSLSVPAGAATDSAGNDNTASAVLTLEADGVGPEVVSIEALNALVTNTDTPVWRVTFSEAVVGVDESDFTLTGAGNASLAVSPDGDTVFEVAASGGTLADLDGEVVFGFAASQDIADSAGNALADTAPTGTDQSSVTLDNTAPAVTLTAGEDEVTGPFAVTISFTEAVTGFALDDLVLDNATAETLTQVSASEYTVEITPETFGETGVSVGADAAADAAGNGSLAASLTVEAVTPEVDVAIDIDVDDNDPVGVAGTATVSNPGELPVDFRAEANVDWLSVTPQTGTIEGLSEIVFTVSITEEARNLAPGDYTGQVTIFRTTTSSTAGGSRAAPSAPGEAVLVEIPVSLSLQSTMGTLQLVSTTPGGPSGDASFAFASDLPAIDGQVLATSGGRAQTSVMELTGGTFDIQQSVPQGWRIDAISCTGDADQGSQIDTTNGRIRVDLDVSEAIVCTFENVRDEDAVRLATQRAIRNFMLRRADRIIEAAPDLSRRLGARDIVRPGALAANVDGGRYNLSMSTSLSGMRNAAKADEPDAPGVRSWEREPDDRLDVWMSAEMSGVSDDRAGERAESDFGVFQLGADWAVSEDMLIGAMLQYDWMDEEAREVFVEAGAVAGAVVGGEGWMAGPYLVWRFADGITFDGLALYGTSANTVNPLGLYEDDFDTDRWMLRANLTGEYSDGGPWTLRPQATLTHFEESQDAYTDALGIAIPGQSITLGRFAAGPEVIWRRPRPNGGHFELSTRMRAVWDYHPAELLGEAGLLTGGESDLRADGRFGAGAVFANGAMLGLEVSLAGIGDGDFEASSARINFRVPLSLGR</sequence>
<keyword evidence="1" id="KW-0732">Signal</keyword>
<dbReference type="InterPro" id="IPR024361">
    <property type="entry name" value="BACON"/>
</dbReference>
<dbReference type="Pfam" id="PF19078">
    <property type="entry name" value="Big_12"/>
    <property type="match status" value="2"/>
</dbReference>
<dbReference type="SUPFAM" id="SSF141072">
    <property type="entry name" value="CalX-like"/>
    <property type="match status" value="1"/>
</dbReference>
<dbReference type="GO" id="GO:0016020">
    <property type="term" value="C:membrane"/>
    <property type="evidence" value="ECO:0007669"/>
    <property type="project" value="InterPro"/>
</dbReference>
<keyword evidence="2" id="KW-0677">Repeat</keyword>
<keyword evidence="6" id="KW-1185">Reference proteome</keyword>
<dbReference type="PROSITE" id="PS51257">
    <property type="entry name" value="PROKAR_LIPOPROTEIN"/>
    <property type="match status" value="1"/>
</dbReference>
<dbReference type="Gene3D" id="2.60.40.2030">
    <property type="match status" value="1"/>
</dbReference>